<sequence>MSEQLSAPSALASLTGVHNFRNLAGLHGADGRRVAANVLYRSAGLHRLGPDGWSELARHGLRTICDLRGQQETSYSPTTPPTGQQVRILPFDVRNDIRSDPALMNMLAAKPDAASAHRMMLEIYRRFPAAFAPRLHQLFDTAIESGTPMLLHCAAGKDRTGFAVALVLHALGVSMDDIMEDYLLSRSPLGTADPRIPGIQALFESGTGLRLPAQAALPILTVEPEYLCAAFDALTLEHGGTDTWLQQVCGLTPARREHLQAAMLAA</sequence>
<name>A0A3N6PL14_9BURK</name>
<dbReference type="Pfam" id="PF13350">
    <property type="entry name" value="Y_phosphatase3"/>
    <property type="match status" value="1"/>
</dbReference>
<dbReference type="OrthoDB" id="1188001at2"/>
<dbReference type="InterPro" id="IPR016130">
    <property type="entry name" value="Tyr_Pase_AS"/>
</dbReference>
<reference evidence="3 4" key="1">
    <citation type="submission" date="2018-11" db="EMBL/GenBank/DDBJ databases">
        <title>Paraburkholderia sp. DHOA04, isolated from soil.</title>
        <authorList>
            <person name="Gao Z.-H."/>
            <person name="Qiu L.-H."/>
            <person name="Fu J.-C."/>
        </authorList>
    </citation>
    <scope>NUCLEOTIDE SEQUENCE [LARGE SCALE GENOMIC DNA]</scope>
    <source>
        <strain evidence="3 4">DHOA04</strain>
    </source>
</reference>
<dbReference type="InterPro" id="IPR026893">
    <property type="entry name" value="Tyr/Ser_Pase_IphP-type"/>
</dbReference>
<evidence type="ECO:0000256" key="1">
    <source>
        <dbReference type="ARBA" id="ARBA00009580"/>
    </source>
</evidence>
<keyword evidence="4" id="KW-1185">Reference proteome</keyword>
<dbReference type="EMBL" id="RQIS01000037">
    <property type="protein sequence ID" value="RQG99555.1"/>
    <property type="molecule type" value="Genomic_DNA"/>
</dbReference>
<dbReference type="PANTHER" id="PTHR31126">
    <property type="entry name" value="TYROSINE-PROTEIN PHOSPHATASE"/>
    <property type="match status" value="1"/>
</dbReference>
<dbReference type="PROSITE" id="PS50056">
    <property type="entry name" value="TYR_PHOSPHATASE_2"/>
    <property type="match status" value="1"/>
</dbReference>
<dbReference type="RefSeq" id="WP_124154026.1">
    <property type="nucleotide sequence ID" value="NZ_RQIS01000037.1"/>
</dbReference>
<dbReference type="Gene3D" id="3.90.190.10">
    <property type="entry name" value="Protein tyrosine phosphatase superfamily"/>
    <property type="match status" value="1"/>
</dbReference>
<gene>
    <name evidence="3" type="ORF">D1Y85_26425</name>
</gene>
<dbReference type="Proteomes" id="UP000272778">
    <property type="component" value="Unassembled WGS sequence"/>
</dbReference>
<dbReference type="SUPFAM" id="SSF52799">
    <property type="entry name" value="(Phosphotyrosine protein) phosphatases II"/>
    <property type="match status" value="1"/>
</dbReference>
<dbReference type="PROSITE" id="PS00383">
    <property type="entry name" value="TYR_PHOSPHATASE_1"/>
    <property type="match status" value="1"/>
</dbReference>
<comment type="similarity">
    <text evidence="1">Belongs to the protein-tyrosine phosphatase family.</text>
</comment>
<protein>
    <submittedName>
        <fullName evidence="3">Tyrosine-protein phosphatase</fullName>
    </submittedName>
</protein>
<dbReference type="InterPro" id="IPR029021">
    <property type="entry name" value="Prot-tyrosine_phosphatase-like"/>
</dbReference>
<feature type="domain" description="Tyrosine specific protein phosphatases" evidence="2">
    <location>
        <begin position="129"/>
        <end position="186"/>
    </location>
</feature>
<dbReference type="AlphaFoldDB" id="A0A3N6PL14"/>
<evidence type="ECO:0000259" key="2">
    <source>
        <dbReference type="PROSITE" id="PS50056"/>
    </source>
</evidence>
<accession>A0A3N6PL14</accession>
<comment type="caution">
    <text evidence="3">The sequence shown here is derived from an EMBL/GenBank/DDBJ whole genome shotgun (WGS) entry which is preliminary data.</text>
</comment>
<dbReference type="GO" id="GO:0004721">
    <property type="term" value="F:phosphoprotein phosphatase activity"/>
    <property type="evidence" value="ECO:0007669"/>
    <property type="project" value="InterPro"/>
</dbReference>
<evidence type="ECO:0000313" key="4">
    <source>
        <dbReference type="Proteomes" id="UP000272778"/>
    </source>
</evidence>
<organism evidence="3 4">
    <name type="scientific">Paraburkholderia dinghuensis</name>
    <dbReference type="NCBI Taxonomy" id="2305225"/>
    <lineage>
        <taxon>Bacteria</taxon>
        <taxon>Pseudomonadati</taxon>
        <taxon>Pseudomonadota</taxon>
        <taxon>Betaproteobacteria</taxon>
        <taxon>Burkholderiales</taxon>
        <taxon>Burkholderiaceae</taxon>
        <taxon>Paraburkholderia</taxon>
    </lineage>
</organism>
<dbReference type="PANTHER" id="PTHR31126:SF1">
    <property type="entry name" value="TYROSINE SPECIFIC PROTEIN PHOSPHATASES DOMAIN-CONTAINING PROTEIN"/>
    <property type="match status" value="1"/>
</dbReference>
<evidence type="ECO:0000313" key="3">
    <source>
        <dbReference type="EMBL" id="RQG99555.1"/>
    </source>
</evidence>
<dbReference type="InterPro" id="IPR000387">
    <property type="entry name" value="Tyr_Pase_dom"/>
</dbReference>
<proteinExistence type="inferred from homology"/>